<reference evidence="11 13" key="1">
    <citation type="journal article" date="2015" name="Int. J. Syst. Evol. Microbiol.">
        <title>Mariniphaga sediminis sp. nov., isolated from coastal sediment.</title>
        <authorList>
            <person name="Wang F.Q."/>
            <person name="Shen Q.Y."/>
            <person name="Chen G.J."/>
            <person name="Du Z.J."/>
        </authorList>
    </citation>
    <scope>NUCLEOTIDE SEQUENCE [LARGE SCALE GENOMIC DNA]</scope>
    <source>
        <strain evidence="11 13">SY21</strain>
    </source>
</reference>
<feature type="transmembrane region" description="Helical" evidence="9">
    <location>
        <begin position="364"/>
        <end position="383"/>
    </location>
</feature>
<dbReference type="InterPro" id="IPR052180">
    <property type="entry name" value="NhaC_Na-H+_Antiporter"/>
</dbReference>
<organism evidence="11 13">
    <name type="scientific">Mariniphaga sediminis</name>
    <dbReference type="NCBI Taxonomy" id="1628158"/>
    <lineage>
        <taxon>Bacteria</taxon>
        <taxon>Pseudomonadati</taxon>
        <taxon>Bacteroidota</taxon>
        <taxon>Bacteroidia</taxon>
        <taxon>Marinilabiliales</taxon>
        <taxon>Prolixibacteraceae</taxon>
        <taxon>Mariniphaga</taxon>
    </lineage>
</organism>
<dbReference type="PANTHER" id="PTHR33451">
    <property type="entry name" value="MALATE-2H(+)/NA(+)-LACTATE ANTIPORTER"/>
    <property type="match status" value="1"/>
</dbReference>
<evidence type="ECO:0000313" key="12">
    <source>
        <dbReference type="EMBL" id="RIH66555.1"/>
    </source>
</evidence>
<evidence type="ECO:0000256" key="4">
    <source>
        <dbReference type="ARBA" id="ARBA00022475"/>
    </source>
</evidence>
<feature type="transmembrane region" description="Helical" evidence="9">
    <location>
        <begin position="7"/>
        <end position="26"/>
    </location>
</feature>
<comment type="similarity">
    <text evidence="8">Belongs to the NhaC Na(+)/H(+) (TC 2.A.35) antiporter family.</text>
</comment>
<evidence type="ECO:0000259" key="10">
    <source>
        <dbReference type="Pfam" id="PF03553"/>
    </source>
</evidence>
<keyword evidence="4" id="KW-1003">Cell membrane</keyword>
<dbReference type="EMBL" id="QWET01000012">
    <property type="protein sequence ID" value="RIH64276.1"/>
    <property type="molecule type" value="Genomic_DNA"/>
</dbReference>
<dbReference type="InterPro" id="IPR004770">
    <property type="entry name" value="Na/H_antiport_NhaC"/>
</dbReference>
<feature type="transmembrane region" description="Helical" evidence="9">
    <location>
        <begin position="235"/>
        <end position="256"/>
    </location>
</feature>
<reference evidence="11" key="2">
    <citation type="submission" date="2018-08" db="EMBL/GenBank/DDBJ databases">
        <authorList>
            <person name="Ferrada E.E."/>
            <person name="Latorre B.A."/>
        </authorList>
    </citation>
    <scope>NUCLEOTIDE SEQUENCE</scope>
    <source>
        <strain evidence="11">SY21</strain>
    </source>
</reference>
<proteinExistence type="inferred from homology"/>
<dbReference type="GO" id="GO:0015297">
    <property type="term" value="F:antiporter activity"/>
    <property type="evidence" value="ECO:0007669"/>
    <property type="project" value="UniProtKB-KW"/>
</dbReference>
<dbReference type="InterPro" id="IPR018461">
    <property type="entry name" value="Na/H_Antiport_NhaC-like_C"/>
</dbReference>
<evidence type="ECO:0000256" key="3">
    <source>
        <dbReference type="ARBA" id="ARBA00022449"/>
    </source>
</evidence>
<evidence type="ECO:0000256" key="9">
    <source>
        <dbReference type="SAM" id="Phobius"/>
    </source>
</evidence>
<evidence type="ECO:0000256" key="8">
    <source>
        <dbReference type="ARBA" id="ARBA00038435"/>
    </source>
</evidence>
<keyword evidence="5 9" id="KW-0812">Transmembrane</keyword>
<evidence type="ECO:0000256" key="7">
    <source>
        <dbReference type="ARBA" id="ARBA00023136"/>
    </source>
</evidence>
<keyword evidence="7 9" id="KW-0472">Membrane</keyword>
<dbReference type="AlphaFoldDB" id="A0A399CYI8"/>
<feature type="transmembrane region" description="Helical" evidence="9">
    <location>
        <begin position="76"/>
        <end position="99"/>
    </location>
</feature>
<dbReference type="RefSeq" id="WP_119348429.1">
    <property type="nucleotide sequence ID" value="NZ_QWET01000002.1"/>
</dbReference>
<evidence type="ECO:0000256" key="6">
    <source>
        <dbReference type="ARBA" id="ARBA00022989"/>
    </source>
</evidence>
<evidence type="ECO:0000313" key="13">
    <source>
        <dbReference type="Proteomes" id="UP000266441"/>
    </source>
</evidence>
<name>A0A399CYI8_9BACT</name>
<keyword evidence="2" id="KW-0813">Transport</keyword>
<feature type="transmembrane region" description="Helical" evidence="9">
    <location>
        <begin position="38"/>
        <end position="56"/>
    </location>
</feature>
<keyword evidence="13" id="KW-1185">Reference proteome</keyword>
<sequence>MKREASLFTAIFPILILIVLLTSNVILFDDTLSGSNQIALLLAASLAGIISIRLGVSWNKIREKIVSTIGSAMPSILILLLIGSLAGTWMISGVVPAMIYYGLDIISPKMFLFTAVVVSSIVSVGTGSSWSTIATIGVALLGIGKALGINEAVVAGAIISGAYFGDKISPLSDTTNLAPAMAGTDLFTHIKYMFYTTVPSMTLTLIIFLAIGLSSDYTSALGNIETVKATIDGTFNTNPLLFLVPVILITIIILKVPPLPSLLAGTLLGGIFAILFQPEIIREVSGVAEDYLKASYISVMQAMFGNISVTTSNQDVNELLSTSGMRGMLDTVWLILSAMVFGGVMESAGLLRRITQPIVKYAKSTGSLVASTVGTCIFFNITASDQYISIVVPGRMYRKTFEEKGLKPEVLSRTLEDSGTMTSVLIPWNTCGATQSRVLGVDTFAYAPYAFFNLISPIMTILFAFLNVKIRRIIKGETTSAVPDVKVD</sequence>
<dbReference type="Pfam" id="PF03553">
    <property type="entry name" value="Na_H_antiporter"/>
    <property type="match status" value="1"/>
</dbReference>
<dbReference type="NCBIfam" id="TIGR00931">
    <property type="entry name" value="antiport_nhaC"/>
    <property type="match status" value="1"/>
</dbReference>
<dbReference type="Proteomes" id="UP000266441">
    <property type="component" value="Unassembled WGS sequence"/>
</dbReference>
<feature type="transmembrane region" description="Helical" evidence="9">
    <location>
        <begin position="147"/>
        <end position="165"/>
    </location>
</feature>
<gene>
    <name evidence="11" type="primary">nhaC</name>
    <name evidence="12" type="ORF">D1164_02820</name>
    <name evidence="11" type="ORF">D1164_15775</name>
</gene>
<keyword evidence="3" id="KW-0050">Antiport</keyword>
<dbReference type="OrthoDB" id="9762978at2"/>
<dbReference type="EMBL" id="QWET01000002">
    <property type="protein sequence ID" value="RIH66555.1"/>
    <property type="molecule type" value="Genomic_DNA"/>
</dbReference>
<dbReference type="PANTHER" id="PTHR33451:SF3">
    <property type="entry name" value="MALATE-2H(+)_NA(+)-LACTATE ANTIPORTER"/>
    <property type="match status" value="1"/>
</dbReference>
<accession>A0A399CYI8</accession>
<feature type="transmembrane region" description="Helical" evidence="9">
    <location>
        <begin position="331"/>
        <end position="352"/>
    </location>
</feature>
<evidence type="ECO:0000256" key="5">
    <source>
        <dbReference type="ARBA" id="ARBA00022692"/>
    </source>
</evidence>
<keyword evidence="6 9" id="KW-1133">Transmembrane helix</keyword>
<feature type="transmembrane region" description="Helical" evidence="9">
    <location>
        <begin position="192"/>
        <end position="214"/>
    </location>
</feature>
<feature type="transmembrane region" description="Helical" evidence="9">
    <location>
        <begin position="446"/>
        <end position="466"/>
    </location>
</feature>
<comment type="caution">
    <text evidence="11">The sequence shown here is derived from an EMBL/GenBank/DDBJ whole genome shotgun (WGS) entry which is preliminary data.</text>
</comment>
<evidence type="ECO:0000256" key="2">
    <source>
        <dbReference type="ARBA" id="ARBA00022448"/>
    </source>
</evidence>
<feature type="transmembrane region" description="Helical" evidence="9">
    <location>
        <begin position="111"/>
        <end position="140"/>
    </location>
</feature>
<comment type="subcellular location">
    <subcellularLocation>
        <location evidence="1">Cell membrane</location>
        <topology evidence="1">Multi-pass membrane protein</topology>
    </subcellularLocation>
</comment>
<dbReference type="GO" id="GO:0005886">
    <property type="term" value="C:plasma membrane"/>
    <property type="evidence" value="ECO:0007669"/>
    <property type="project" value="UniProtKB-SubCell"/>
</dbReference>
<protein>
    <submittedName>
        <fullName evidence="11">Na+/H+ antiporter NhaC</fullName>
    </submittedName>
</protein>
<evidence type="ECO:0000313" key="11">
    <source>
        <dbReference type="EMBL" id="RIH64276.1"/>
    </source>
</evidence>
<feature type="domain" description="Na+/H+ antiporter NhaC-like C-terminal" evidence="10">
    <location>
        <begin position="161"/>
        <end position="467"/>
    </location>
</feature>
<evidence type="ECO:0000256" key="1">
    <source>
        <dbReference type="ARBA" id="ARBA00004651"/>
    </source>
</evidence>